<dbReference type="KEGG" id="asip:AQUSIP_10360"/>
<sequence length="34" mass="4231">MREKYDFRTHDERAVDTLKTTVYVIYIHGRIKQF</sequence>
<proteinExistence type="predicted"/>
<evidence type="ECO:0000313" key="1">
    <source>
        <dbReference type="EMBL" id="VVC75742.1"/>
    </source>
</evidence>
<dbReference type="AlphaFoldDB" id="A0A5E4PH08"/>
<organism evidence="1 2">
    <name type="scientific">Aquicella siphonis</name>
    <dbReference type="NCBI Taxonomy" id="254247"/>
    <lineage>
        <taxon>Bacteria</taxon>
        <taxon>Pseudomonadati</taxon>
        <taxon>Pseudomonadota</taxon>
        <taxon>Gammaproteobacteria</taxon>
        <taxon>Legionellales</taxon>
        <taxon>Coxiellaceae</taxon>
        <taxon>Aquicella</taxon>
    </lineage>
</organism>
<name>A0A5E4PH08_9COXI</name>
<protein>
    <submittedName>
        <fullName evidence="1">Uncharacterized protein</fullName>
    </submittedName>
</protein>
<dbReference type="Proteomes" id="UP000324194">
    <property type="component" value="Chromosome 1"/>
</dbReference>
<dbReference type="EMBL" id="LR699119">
    <property type="protein sequence ID" value="VVC75742.1"/>
    <property type="molecule type" value="Genomic_DNA"/>
</dbReference>
<reference evidence="1 2" key="1">
    <citation type="submission" date="2019-08" db="EMBL/GenBank/DDBJ databases">
        <authorList>
            <person name="Guy L."/>
        </authorList>
    </citation>
    <scope>NUCLEOTIDE SEQUENCE [LARGE SCALE GENOMIC DNA]</scope>
    <source>
        <strain evidence="1 2">SGT-108</strain>
    </source>
</reference>
<accession>A0A5E4PH08</accession>
<keyword evidence="2" id="KW-1185">Reference proteome</keyword>
<gene>
    <name evidence="1" type="ORF">AQUSIP_10360</name>
</gene>
<evidence type="ECO:0000313" key="2">
    <source>
        <dbReference type="Proteomes" id="UP000324194"/>
    </source>
</evidence>